<dbReference type="Pfam" id="PF13193">
    <property type="entry name" value="AMP-binding_C"/>
    <property type="match status" value="1"/>
</dbReference>
<dbReference type="PANTHER" id="PTHR43767:SF12">
    <property type="entry name" value="AMP-DEPENDENT SYNTHETASE AND LIGASE"/>
    <property type="match status" value="1"/>
</dbReference>
<dbReference type="FunFam" id="3.30.300.30:FF:000008">
    <property type="entry name" value="2,3-dihydroxybenzoate-AMP ligase"/>
    <property type="match status" value="1"/>
</dbReference>
<name>A0A455T384_9CHLR</name>
<dbReference type="InterPro" id="IPR020845">
    <property type="entry name" value="AMP-binding_CS"/>
</dbReference>
<feature type="domain" description="AMP-dependent synthetase/ligase" evidence="3">
    <location>
        <begin position="23"/>
        <end position="408"/>
    </location>
</feature>
<dbReference type="InterPro" id="IPR025110">
    <property type="entry name" value="AMP-bd_C"/>
</dbReference>
<sequence>MVEAKNIRDIADLRLQYDLAIYNCQRFGTYEALVYEDPQLAEPRRYTNVDIAREAVQLAAGLRALGIQAGDRVMVMIPNCPEVIISYQAIARAGAIVIPVLPLLKPPEVHYIAQNSGARLLITSPLLLPLHGATLAQVPTLEQIIYVGDPASVEGLPAGANLQLHAYQDVLARGADYADYYLSDLPGVQLTPDDTAVILYTSGTTGRPKGVMLSHRNLVANAVSGRGVGGDEDPQAAESQGETHLAILPLAHAYGLVASNVAYLNGARIVMLPRFDTTAVFSAIERYRVSGFAGVPAMFVALLHSPDADKYDTSSLQYCVSGSAPLPVAVLEAFEKKFGCRILEGYGLSEATAALTGHNREMPRKPGSVGKPLPGVEIRIVDENDQDVPVGEVGEIIARGPNIMQQYYNLPEETAEAMRNGWLHTGDMGRMDEDGYIYVVERKKDLIIRGGFNIYPRDVEEVLNRHPAVVESAVIGIPSERMGEEVKAFVVTREPVDAETLKAFCREYLANYKTPSEIEFVDSLPRNLVGKIDKKELRRRYVQQS</sequence>
<keyword evidence="2 5" id="KW-0436">Ligase</keyword>
<dbReference type="SUPFAM" id="SSF56801">
    <property type="entry name" value="Acetyl-CoA synthetase-like"/>
    <property type="match status" value="1"/>
</dbReference>
<gene>
    <name evidence="5" type="ORF">KTA_25770</name>
</gene>
<dbReference type="InterPro" id="IPR045851">
    <property type="entry name" value="AMP-bd_C_sf"/>
</dbReference>
<dbReference type="AlphaFoldDB" id="A0A455T384"/>
<comment type="similarity">
    <text evidence="1">Belongs to the ATP-dependent AMP-binding enzyme family.</text>
</comment>
<evidence type="ECO:0000259" key="3">
    <source>
        <dbReference type="Pfam" id="PF00501"/>
    </source>
</evidence>
<dbReference type="NCBIfam" id="NF004837">
    <property type="entry name" value="PRK06187.1"/>
    <property type="match status" value="1"/>
</dbReference>
<dbReference type="PROSITE" id="PS00455">
    <property type="entry name" value="AMP_BINDING"/>
    <property type="match status" value="1"/>
</dbReference>
<dbReference type="Pfam" id="PF00501">
    <property type="entry name" value="AMP-binding"/>
    <property type="match status" value="1"/>
</dbReference>
<evidence type="ECO:0000256" key="2">
    <source>
        <dbReference type="ARBA" id="ARBA00022598"/>
    </source>
</evidence>
<accession>A0A455T384</accession>
<protein>
    <submittedName>
        <fullName evidence="5">Long-chain-fatty-acid--CoA ligase</fullName>
    </submittedName>
</protein>
<evidence type="ECO:0000256" key="1">
    <source>
        <dbReference type="ARBA" id="ARBA00006432"/>
    </source>
</evidence>
<dbReference type="EMBL" id="AP019377">
    <property type="protein sequence ID" value="BBH94378.1"/>
    <property type="molecule type" value="Genomic_DNA"/>
</dbReference>
<dbReference type="PRINTS" id="PR00154">
    <property type="entry name" value="AMPBINDING"/>
</dbReference>
<dbReference type="InterPro" id="IPR000873">
    <property type="entry name" value="AMP-dep_synth/lig_dom"/>
</dbReference>
<dbReference type="PANTHER" id="PTHR43767">
    <property type="entry name" value="LONG-CHAIN-FATTY-ACID--COA LIGASE"/>
    <property type="match status" value="1"/>
</dbReference>
<dbReference type="InterPro" id="IPR050237">
    <property type="entry name" value="ATP-dep_AMP-bd_enzyme"/>
</dbReference>
<proteinExistence type="inferred from homology"/>
<evidence type="ECO:0000259" key="4">
    <source>
        <dbReference type="Pfam" id="PF13193"/>
    </source>
</evidence>
<dbReference type="GO" id="GO:0016877">
    <property type="term" value="F:ligase activity, forming carbon-sulfur bonds"/>
    <property type="evidence" value="ECO:0007669"/>
    <property type="project" value="UniProtKB-ARBA"/>
</dbReference>
<organism evidence="5">
    <name type="scientific">Thermogemmatispora argillosa</name>
    <dbReference type="NCBI Taxonomy" id="2045280"/>
    <lineage>
        <taxon>Bacteria</taxon>
        <taxon>Bacillati</taxon>
        <taxon>Chloroflexota</taxon>
        <taxon>Ktedonobacteria</taxon>
        <taxon>Thermogemmatisporales</taxon>
        <taxon>Thermogemmatisporaceae</taxon>
        <taxon>Thermogemmatispora</taxon>
    </lineage>
</organism>
<dbReference type="InterPro" id="IPR020459">
    <property type="entry name" value="AMP-binding"/>
</dbReference>
<feature type="domain" description="AMP-binding enzyme C-terminal" evidence="4">
    <location>
        <begin position="459"/>
        <end position="531"/>
    </location>
</feature>
<evidence type="ECO:0000313" key="5">
    <source>
        <dbReference type="EMBL" id="BBH94378.1"/>
    </source>
</evidence>
<dbReference type="Gene3D" id="3.30.300.30">
    <property type="match status" value="1"/>
</dbReference>
<dbReference type="InterPro" id="IPR042099">
    <property type="entry name" value="ANL_N_sf"/>
</dbReference>
<reference evidence="5" key="1">
    <citation type="submission" date="2018-12" db="EMBL/GenBank/DDBJ databases">
        <title>Novel natural products biosynthetic potential of the class Ktedonobacteria.</title>
        <authorList>
            <person name="Zheng Y."/>
            <person name="Saitou A."/>
            <person name="Wang C.M."/>
            <person name="Toyoda A."/>
            <person name="Minakuchi Y."/>
            <person name="Sekiguchi Y."/>
            <person name="Ueda K."/>
            <person name="Takano H."/>
            <person name="Sakai Y."/>
            <person name="Yokota A."/>
            <person name="Yabe S."/>
        </authorList>
    </citation>
    <scope>NUCLEOTIDE SEQUENCE</scope>
    <source>
        <strain evidence="5">A3-2</strain>
    </source>
</reference>
<dbReference type="CDD" id="cd05936">
    <property type="entry name" value="FC-FACS_FadD_like"/>
    <property type="match status" value="1"/>
</dbReference>
<dbReference type="Gene3D" id="3.40.50.12780">
    <property type="entry name" value="N-terminal domain of ligase-like"/>
    <property type="match status" value="1"/>
</dbReference>